<protein>
    <submittedName>
        <fullName evidence="1">Uncharacterized protein</fullName>
    </submittedName>
</protein>
<dbReference type="AlphaFoldDB" id="A0A8D8TW29"/>
<dbReference type="EMBL" id="HBUF01315627">
    <property type="protein sequence ID" value="CAG6693961.1"/>
    <property type="molecule type" value="Transcribed_RNA"/>
</dbReference>
<dbReference type="EMBL" id="HBUF01382041">
    <property type="protein sequence ID" value="CAG6730672.1"/>
    <property type="molecule type" value="Transcribed_RNA"/>
</dbReference>
<evidence type="ECO:0000313" key="1">
    <source>
        <dbReference type="EMBL" id="CAG6693961.1"/>
    </source>
</evidence>
<proteinExistence type="predicted"/>
<name>A0A8D8TW29_9HEMI</name>
<accession>A0A8D8TW29</accession>
<sequence>MHVKAHVVNVNRLDITKYATSNVSVVICVVINVNKTVVLSVSPVKPAVPTDVAIEHASFLAVSHVRFTVMMSALGSVNTKNVLVSVLIFVVDGDVTSLAEILYRVDMSVLATAVNHVLTSAVYVMRMKFKLNILVPKRKKTQDL</sequence>
<organism evidence="1">
    <name type="scientific">Cacopsylla melanoneura</name>
    <dbReference type="NCBI Taxonomy" id="428564"/>
    <lineage>
        <taxon>Eukaryota</taxon>
        <taxon>Metazoa</taxon>
        <taxon>Ecdysozoa</taxon>
        <taxon>Arthropoda</taxon>
        <taxon>Hexapoda</taxon>
        <taxon>Insecta</taxon>
        <taxon>Pterygota</taxon>
        <taxon>Neoptera</taxon>
        <taxon>Paraneoptera</taxon>
        <taxon>Hemiptera</taxon>
        <taxon>Sternorrhyncha</taxon>
        <taxon>Psylloidea</taxon>
        <taxon>Psyllidae</taxon>
        <taxon>Psyllinae</taxon>
        <taxon>Cacopsylla</taxon>
    </lineage>
</organism>
<reference evidence="1" key="1">
    <citation type="submission" date="2021-05" db="EMBL/GenBank/DDBJ databases">
        <authorList>
            <person name="Alioto T."/>
            <person name="Alioto T."/>
            <person name="Gomez Garrido J."/>
        </authorList>
    </citation>
    <scope>NUCLEOTIDE SEQUENCE</scope>
</reference>
<dbReference type="EMBL" id="HBUF01315628">
    <property type="protein sequence ID" value="CAG6693963.1"/>
    <property type="molecule type" value="Transcribed_RNA"/>
</dbReference>